<dbReference type="InterPro" id="IPR011250">
    <property type="entry name" value="OMP/PagP_B-barrel"/>
</dbReference>
<gene>
    <name evidence="7" type="ORF">KIN_37220</name>
</gene>
<comment type="caution">
    <text evidence="7">The sequence shown here is derived from an EMBL/GenBank/DDBJ whole genome shotgun (WGS) entry which is preliminary data.</text>
</comment>
<dbReference type="SUPFAM" id="SSF56925">
    <property type="entry name" value="OMPA-like"/>
    <property type="match status" value="1"/>
</dbReference>
<dbReference type="OrthoDB" id="268975at2"/>
<dbReference type="InterPro" id="IPR051692">
    <property type="entry name" value="OMP-like"/>
</dbReference>
<dbReference type="PANTHER" id="PTHR34001">
    <property type="entry name" value="BLL7405 PROTEIN"/>
    <property type="match status" value="1"/>
</dbReference>
<protein>
    <submittedName>
        <fullName evidence="7">Porin</fullName>
    </submittedName>
</protein>
<sequence>MKRQILFTTATCMMITSPVWAGSFEPAEPVPSPVVTAPVVDAAPIYDWTGFSVGAQLSYGDVETDGAADLDGDDFLYGLRAYYDYDFGNFVVGGGIQYDRADIDLDDVAAIDSVLRIGARVGIPSGRNFYYGTAGYARADTDDGTLSVGSSDGYFVGAGYEVFLTEQITAGAELLYHEFDDFDVDDLEAEATTLGLSVNYRF</sequence>
<dbReference type="Pfam" id="PF13505">
    <property type="entry name" value="OMP_b-brl"/>
    <property type="match status" value="1"/>
</dbReference>
<proteinExistence type="inferred from homology"/>
<organism evidence="7 8">
    <name type="scientific">Litoreibacter roseus</name>
    <dbReference type="NCBI Taxonomy" id="2601869"/>
    <lineage>
        <taxon>Bacteria</taxon>
        <taxon>Pseudomonadati</taxon>
        <taxon>Pseudomonadota</taxon>
        <taxon>Alphaproteobacteria</taxon>
        <taxon>Rhodobacterales</taxon>
        <taxon>Roseobacteraceae</taxon>
        <taxon>Litoreibacter</taxon>
    </lineage>
</organism>
<feature type="domain" description="Outer membrane protein beta-barrel" evidence="6">
    <location>
        <begin position="42"/>
        <end position="202"/>
    </location>
</feature>
<dbReference type="GO" id="GO:0016020">
    <property type="term" value="C:membrane"/>
    <property type="evidence" value="ECO:0007669"/>
    <property type="project" value="UniProtKB-SubCell"/>
</dbReference>
<comment type="similarity">
    <text evidence="4">Belongs to the Omp25/RopB family.</text>
</comment>
<dbReference type="InterPro" id="IPR023614">
    <property type="entry name" value="Porin_dom_sf"/>
</dbReference>
<keyword evidence="2 5" id="KW-0732">Signal</keyword>
<reference evidence="7 8" key="1">
    <citation type="submission" date="2019-12" db="EMBL/GenBank/DDBJ databases">
        <title>Litoreibacter badius sp. nov., a novel bacteriochlorophyll a-containing bacterium in the genus Litoreibacter.</title>
        <authorList>
            <person name="Kanamuro M."/>
            <person name="Takabe Y."/>
            <person name="Mori K."/>
            <person name="Takaichi S."/>
            <person name="Hanada S."/>
        </authorList>
    </citation>
    <scope>NUCLEOTIDE SEQUENCE [LARGE SCALE GENOMIC DNA]</scope>
    <source>
        <strain evidence="7 8">K6</strain>
    </source>
</reference>
<comment type="subcellular location">
    <subcellularLocation>
        <location evidence="1">Membrane</location>
    </subcellularLocation>
</comment>
<evidence type="ECO:0000256" key="2">
    <source>
        <dbReference type="ARBA" id="ARBA00022729"/>
    </source>
</evidence>
<feature type="chain" id="PRO_5026784622" evidence="5">
    <location>
        <begin position="22"/>
        <end position="202"/>
    </location>
</feature>
<evidence type="ECO:0000256" key="4">
    <source>
        <dbReference type="ARBA" id="ARBA00038306"/>
    </source>
</evidence>
<dbReference type="RefSeq" id="WP_159809871.1">
    <property type="nucleotide sequence ID" value="NZ_BLJE01000005.1"/>
</dbReference>
<dbReference type="EMBL" id="BLJE01000005">
    <property type="protein sequence ID" value="GFE66648.1"/>
    <property type="molecule type" value="Genomic_DNA"/>
</dbReference>
<dbReference type="InterPro" id="IPR027385">
    <property type="entry name" value="Beta-barrel_OMP"/>
</dbReference>
<evidence type="ECO:0000313" key="8">
    <source>
        <dbReference type="Proteomes" id="UP000436822"/>
    </source>
</evidence>
<evidence type="ECO:0000259" key="6">
    <source>
        <dbReference type="Pfam" id="PF13505"/>
    </source>
</evidence>
<keyword evidence="8" id="KW-1185">Reference proteome</keyword>
<evidence type="ECO:0000256" key="5">
    <source>
        <dbReference type="SAM" id="SignalP"/>
    </source>
</evidence>
<dbReference type="Gene3D" id="2.40.160.10">
    <property type="entry name" value="Porin"/>
    <property type="match status" value="1"/>
</dbReference>
<evidence type="ECO:0000313" key="7">
    <source>
        <dbReference type="EMBL" id="GFE66648.1"/>
    </source>
</evidence>
<feature type="signal peptide" evidence="5">
    <location>
        <begin position="1"/>
        <end position="21"/>
    </location>
</feature>
<dbReference type="Proteomes" id="UP000436822">
    <property type="component" value="Unassembled WGS sequence"/>
</dbReference>
<evidence type="ECO:0000256" key="1">
    <source>
        <dbReference type="ARBA" id="ARBA00004370"/>
    </source>
</evidence>
<keyword evidence="3" id="KW-0472">Membrane</keyword>
<dbReference type="PANTHER" id="PTHR34001:SF3">
    <property type="entry name" value="BLL7405 PROTEIN"/>
    <property type="match status" value="1"/>
</dbReference>
<evidence type="ECO:0000256" key="3">
    <source>
        <dbReference type="ARBA" id="ARBA00023136"/>
    </source>
</evidence>
<name>A0A6N6JMV0_9RHOB</name>
<accession>A0A6N6JMV0</accession>
<dbReference type="AlphaFoldDB" id="A0A6N6JMV0"/>